<reference evidence="9 10" key="1">
    <citation type="submission" date="2016-03" db="EMBL/GenBank/DDBJ databases">
        <authorList>
            <person name="Ploux O."/>
        </authorList>
    </citation>
    <scope>NUCLEOTIDE SEQUENCE [LARGE SCALE GENOMIC DNA]</scope>
    <source>
        <strain evidence="9 10">UAMH 11012</strain>
    </source>
</reference>
<dbReference type="InterPro" id="IPR023165">
    <property type="entry name" value="rRNA_Ade_diMease-like_C"/>
</dbReference>
<dbReference type="GO" id="GO:0006391">
    <property type="term" value="P:transcription initiation at mitochondrial promoter"/>
    <property type="evidence" value="ECO:0007669"/>
    <property type="project" value="TreeGrafter"/>
</dbReference>
<keyword evidence="6" id="KW-0694">RNA-binding</keyword>
<dbReference type="GO" id="GO:0003723">
    <property type="term" value="F:RNA binding"/>
    <property type="evidence" value="ECO:0007669"/>
    <property type="project" value="UniProtKB-KW"/>
</dbReference>
<keyword evidence="3" id="KW-0489">Methyltransferase</keyword>
<evidence type="ECO:0000256" key="8">
    <source>
        <dbReference type="SAM" id="MobiDB-lite"/>
    </source>
</evidence>
<dbReference type="GO" id="GO:0032259">
    <property type="term" value="P:methylation"/>
    <property type="evidence" value="ECO:0007669"/>
    <property type="project" value="UniProtKB-KW"/>
</dbReference>
<gene>
    <name evidence="9" type="ORF">PAC_18749</name>
</gene>
<dbReference type="Gene3D" id="1.10.8.100">
    <property type="entry name" value="Ribosomal RNA adenine dimethylase-like, domain 2"/>
    <property type="match status" value="1"/>
</dbReference>
<dbReference type="OrthoDB" id="16079at2759"/>
<dbReference type="GO" id="GO:0034246">
    <property type="term" value="F:mitochondrial transcription factor activity"/>
    <property type="evidence" value="ECO:0007669"/>
    <property type="project" value="TreeGrafter"/>
</dbReference>
<organism evidence="9 10">
    <name type="scientific">Phialocephala subalpina</name>
    <dbReference type="NCBI Taxonomy" id="576137"/>
    <lineage>
        <taxon>Eukaryota</taxon>
        <taxon>Fungi</taxon>
        <taxon>Dikarya</taxon>
        <taxon>Ascomycota</taxon>
        <taxon>Pezizomycotina</taxon>
        <taxon>Leotiomycetes</taxon>
        <taxon>Helotiales</taxon>
        <taxon>Mollisiaceae</taxon>
        <taxon>Phialocephala</taxon>
        <taxon>Phialocephala fortinii species complex</taxon>
    </lineage>
</organism>
<dbReference type="InterPro" id="IPR029063">
    <property type="entry name" value="SAM-dependent_MTases_sf"/>
</dbReference>
<dbReference type="AlphaFoldDB" id="A0A1L7XV24"/>
<dbReference type="GO" id="GO:0008168">
    <property type="term" value="F:methyltransferase activity"/>
    <property type="evidence" value="ECO:0007669"/>
    <property type="project" value="UniProtKB-KW"/>
</dbReference>
<feature type="region of interest" description="Disordered" evidence="8">
    <location>
        <begin position="104"/>
        <end position="192"/>
    </location>
</feature>
<dbReference type="SUPFAM" id="SSF53335">
    <property type="entry name" value="S-adenosyl-L-methionine-dependent methyltransferases"/>
    <property type="match status" value="1"/>
</dbReference>
<dbReference type="GO" id="GO:0034245">
    <property type="term" value="C:mitochondrial DNA-directed RNA polymerase complex"/>
    <property type="evidence" value="ECO:0007669"/>
    <property type="project" value="TreeGrafter"/>
</dbReference>
<evidence type="ECO:0000313" key="9">
    <source>
        <dbReference type="EMBL" id="CZR68849.1"/>
    </source>
</evidence>
<evidence type="ECO:0000256" key="5">
    <source>
        <dbReference type="ARBA" id="ARBA00022691"/>
    </source>
</evidence>
<dbReference type="PANTHER" id="PTHR11727:SF17">
    <property type="entry name" value="DIMETHYLADENOSINE TRANSFERASE 1, MITOCHONDRIAL"/>
    <property type="match status" value="1"/>
</dbReference>
<dbReference type="GO" id="GO:0005759">
    <property type="term" value="C:mitochondrial matrix"/>
    <property type="evidence" value="ECO:0007669"/>
    <property type="project" value="TreeGrafter"/>
</dbReference>
<dbReference type="Gene3D" id="3.40.50.150">
    <property type="entry name" value="Vaccinia Virus protein VP39"/>
    <property type="match status" value="1"/>
</dbReference>
<evidence type="ECO:0000256" key="7">
    <source>
        <dbReference type="ARBA" id="ARBA00024915"/>
    </source>
</evidence>
<comment type="function">
    <text evidence="7">Mitochondrial transcription factor that confers selective promoter recognition on the core subunit of the yeast mitochondrial RNA polymerase. Interacts with DNA in a non-specific manner.</text>
</comment>
<feature type="compositionally biased region" description="Basic and acidic residues" evidence="8">
    <location>
        <begin position="104"/>
        <end position="118"/>
    </location>
</feature>
<keyword evidence="5" id="KW-0949">S-adenosyl-L-methionine</keyword>
<dbReference type="InterPro" id="IPR001737">
    <property type="entry name" value="KsgA/Erm"/>
</dbReference>
<keyword evidence="10" id="KW-1185">Reference proteome</keyword>
<evidence type="ECO:0000256" key="6">
    <source>
        <dbReference type="ARBA" id="ARBA00022884"/>
    </source>
</evidence>
<protein>
    <recommendedName>
        <fullName evidence="2">Mitochondrial transcription factor 1</fullName>
    </recommendedName>
</protein>
<name>A0A1L7XV24_9HELO</name>
<dbReference type="Proteomes" id="UP000184330">
    <property type="component" value="Unassembled WGS sequence"/>
</dbReference>
<dbReference type="EMBL" id="FJOG01000060">
    <property type="protein sequence ID" value="CZR68849.1"/>
    <property type="molecule type" value="Genomic_DNA"/>
</dbReference>
<comment type="subcellular location">
    <subcellularLocation>
        <location evidence="1">Mitochondrion</location>
    </subcellularLocation>
</comment>
<keyword evidence="4" id="KW-0808">Transferase</keyword>
<sequence length="754" mass="85960">MLRATAASRRLALLRSNSAAPLRFFHRSPVRRDPNSNEIPIEVLRQIRKRQKEFSDTVTSKVPAKLKARGIVDEDTVVSNYGASPEIEKEGIIGEDIVVPDHEASPEVEKEEAAELKVQKRKTTRKAENEDGAVPHAPKRRSRSPQVGGDTDRPKAPKRRAPPKKKDPVALPDQEDTIVLRSPLRPDKALKGTNIRDPENVLQTLKWVFGTPGLVNKKLGDTKRMNVISESLCDDSIERLKPSLEQYKGCDILDINPGAGVWSSKLHNYLQPRSHILMEPDDAAYRRLLQPLLDEPKSTYKLLPTSGIVWSQLEKILSKKFLPHQDVLPQGDPRLDQPNTSLLVVANLGYNPKKPYRGFSSLTQLVIYQFLSAIKAHSLFHRYGLIRMLIWVSDDERFNVIPRNVLYRKKSAIEMEVSCPNIAEIASSTSLGTAKMGRDPALDMESLRRVMKRMEEKGIKTPPGRESVLMDQLSRGSTEAADRWKWDRPNAKAKLQQLSEGLHIDANGTAWGVDQERMTQYRTVAAQRNYLHKQTQELRTLIEDHNTIAMMEKDLAMGTPGDAQAVREDLARRQASFNERYQKLNLKIQPEFHSWADNARAFHEQLLVWDRRESEPLRARADEFYPSTKEMALFDLQPSAQWPVLKEDFPQNDEVLEYILAQLTPTPTQSCKKGLKSLWPGALEWLTEHCPSLTDPAKGGCRDLETLPVRRITIEMYREILEAWANWPWKPSRWDVMAKIGSVHFDPDAREEDE</sequence>
<evidence type="ECO:0000256" key="4">
    <source>
        <dbReference type="ARBA" id="ARBA00022679"/>
    </source>
</evidence>
<evidence type="ECO:0000256" key="1">
    <source>
        <dbReference type="ARBA" id="ARBA00004173"/>
    </source>
</evidence>
<dbReference type="PANTHER" id="PTHR11727">
    <property type="entry name" value="DIMETHYLADENOSINE TRANSFERASE"/>
    <property type="match status" value="1"/>
</dbReference>
<evidence type="ECO:0000256" key="3">
    <source>
        <dbReference type="ARBA" id="ARBA00022603"/>
    </source>
</evidence>
<accession>A0A1L7XV24</accession>
<evidence type="ECO:0000313" key="10">
    <source>
        <dbReference type="Proteomes" id="UP000184330"/>
    </source>
</evidence>
<evidence type="ECO:0000256" key="2">
    <source>
        <dbReference type="ARBA" id="ARBA00013836"/>
    </source>
</evidence>
<proteinExistence type="predicted"/>